<dbReference type="EMBL" id="CACRTC010000023">
    <property type="protein sequence ID" value="VYT13483.1"/>
    <property type="molecule type" value="Genomic_DNA"/>
</dbReference>
<proteinExistence type="predicted"/>
<accession>A0A6N2U9Z6</accession>
<evidence type="ECO:0000313" key="1">
    <source>
        <dbReference type="EMBL" id="VYT13483.1"/>
    </source>
</evidence>
<dbReference type="AlphaFoldDB" id="A0A6N2U9Z6"/>
<organism evidence="1">
    <name type="scientific">Bacteroides uniformis</name>
    <dbReference type="NCBI Taxonomy" id="820"/>
    <lineage>
        <taxon>Bacteria</taxon>
        <taxon>Pseudomonadati</taxon>
        <taxon>Bacteroidota</taxon>
        <taxon>Bacteroidia</taxon>
        <taxon>Bacteroidales</taxon>
        <taxon>Bacteroidaceae</taxon>
        <taxon>Bacteroides</taxon>
    </lineage>
</organism>
<gene>
    <name evidence="1" type="ORF">BULFYP32_00018</name>
</gene>
<reference evidence="1" key="1">
    <citation type="submission" date="2019-11" db="EMBL/GenBank/DDBJ databases">
        <authorList>
            <person name="Feng L."/>
        </authorList>
    </citation>
    <scope>NUCLEOTIDE SEQUENCE</scope>
    <source>
        <strain evidence="1">BuniformisLFYP32</strain>
    </source>
</reference>
<protein>
    <submittedName>
        <fullName evidence="1">Uncharacterized protein</fullName>
    </submittedName>
</protein>
<sequence length="206" mass="23395">MPGAVETVINRHIVGFHEIPVAIEQAFLCRLIPDLVQGRLVHLTESDIRVVKHGKRYIRFTLAADDLVSVFVLHEAGTHPVNRRIGGEQHSRSLECLMGSPAETGEQHFDGPFRDFRHLVHHGDGIFRRAETLEVGVAGDIRHLLHDDDRVIPECERAFEVVYLVVCILFQSPILQNRLDGIPCRFLQRLECLTGHHRTDILEPDT</sequence>
<name>A0A6N2U9Z6_BACUN</name>